<accession>A0A9Q4CFZ7</accession>
<dbReference type="GO" id="GO:0004637">
    <property type="term" value="F:phosphoribosylamine-glycine ligase activity"/>
    <property type="evidence" value="ECO:0007669"/>
    <property type="project" value="UniProtKB-UniRule"/>
</dbReference>
<dbReference type="Proteomes" id="UP000650005">
    <property type="component" value="Unassembled WGS sequence"/>
</dbReference>
<evidence type="ECO:0000256" key="8">
    <source>
        <dbReference type="ARBA" id="ARBA00022840"/>
    </source>
</evidence>
<comment type="cofactor">
    <cofactor evidence="2">
        <name>Mg(2+)</name>
        <dbReference type="ChEBI" id="CHEBI:18420"/>
    </cofactor>
</comment>
<name>A0A9Q4CFZ7_9CORY</name>
<keyword evidence="17" id="KW-1185">Reference proteome</keyword>
<dbReference type="EC" id="6.3.4.13" evidence="4 12"/>
<dbReference type="PROSITE" id="PS00184">
    <property type="entry name" value="GARS"/>
    <property type="match status" value="1"/>
</dbReference>
<proteinExistence type="inferred from homology"/>
<dbReference type="InterPro" id="IPR020562">
    <property type="entry name" value="PRibGlycinamide_synth_N"/>
</dbReference>
<organism evidence="16 18">
    <name type="scientific">Corynebacterium antarcticum</name>
    <dbReference type="NCBI Taxonomy" id="2800405"/>
    <lineage>
        <taxon>Bacteria</taxon>
        <taxon>Bacillati</taxon>
        <taxon>Actinomycetota</taxon>
        <taxon>Actinomycetes</taxon>
        <taxon>Mycobacteriales</taxon>
        <taxon>Corynebacteriaceae</taxon>
        <taxon>Corynebacterium</taxon>
    </lineage>
</organism>
<keyword evidence="6 13" id="KW-0547">Nucleotide-binding</keyword>
<dbReference type="InterPro" id="IPR020560">
    <property type="entry name" value="PRibGlycinamide_synth_C-dom"/>
</dbReference>
<comment type="catalytic activity">
    <reaction evidence="12">
        <text>5-phospho-beta-D-ribosylamine + glycine + ATP = N(1)-(5-phospho-beta-D-ribosyl)glycinamide + ADP + phosphate + H(+)</text>
        <dbReference type="Rhea" id="RHEA:17453"/>
        <dbReference type="ChEBI" id="CHEBI:15378"/>
        <dbReference type="ChEBI" id="CHEBI:30616"/>
        <dbReference type="ChEBI" id="CHEBI:43474"/>
        <dbReference type="ChEBI" id="CHEBI:57305"/>
        <dbReference type="ChEBI" id="CHEBI:58681"/>
        <dbReference type="ChEBI" id="CHEBI:143788"/>
        <dbReference type="ChEBI" id="CHEBI:456216"/>
        <dbReference type="EC" id="6.3.4.13"/>
    </reaction>
</comment>
<keyword evidence="7 12" id="KW-0658">Purine biosynthesis</keyword>
<dbReference type="PANTHER" id="PTHR43472:SF1">
    <property type="entry name" value="PHOSPHORIBOSYLAMINE--GLYCINE LIGASE, CHLOROPLASTIC"/>
    <property type="match status" value="1"/>
</dbReference>
<gene>
    <name evidence="12 16" type="primary">purD</name>
    <name evidence="15" type="ORF">JIM95_02440</name>
    <name evidence="16" type="ORF">OS123_10345</name>
</gene>
<dbReference type="Pfam" id="PF01071">
    <property type="entry name" value="GARS_A"/>
    <property type="match status" value="1"/>
</dbReference>
<dbReference type="AlphaFoldDB" id="A0A9Q4CFZ7"/>
<feature type="domain" description="ATP-grasp" evidence="14">
    <location>
        <begin position="113"/>
        <end position="316"/>
    </location>
</feature>
<evidence type="ECO:0000256" key="3">
    <source>
        <dbReference type="ARBA" id="ARBA00005174"/>
    </source>
</evidence>
<dbReference type="Gene3D" id="3.30.1490.20">
    <property type="entry name" value="ATP-grasp fold, A domain"/>
    <property type="match status" value="1"/>
</dbReference>
<evidence type="ECO:0000256" key="9">
    <source>
        <dbReference type="ARBA" id="ARBA00038345"/>
    </source>
</evidence>
<dbReference type="PROSITE" id="PS50975">
    <property type="entry name" value="ATP_GRASP"/>
    <property type="match status" value="1"/>
</dbReference>
<dbReference type="InterPro" id="IPR011761">
    <property type="entry name" value="ATP-grasp"/>
</dbReference>
<evidence type="ECO:0000256" key="7">
    <source>
        <dbReference type="ARBA" id="ARBA00022755"/>
    </source>
</evidence>
<dbReference type="InterPro" id="IPR000115">
    <property type="entry name" value="PRibGlycinamide_synth"/>
</dbReference>
<dbReference type="GO" id="GO:0046872">
    <property type="term" value="F:metal ion binding"/>
    <property type="evidence" value="ECO:0007669"/>
    <property type="project" value="InterPro"/>
</dbReference>
<dbReference type="EMBL" id="JAPMKX010000004">
    <property type="protein sequence ID" value="MCX7538932.1"/>
    <property type="molecule type" value="Genomic_DNA"/>
</dbReference>
<dbReference type="SUPFAM" id="SSF52440">
    <property type="entry name" value="PreATP-grasp domain"/>
    <property type="match status" value="1"/>
</dbReference>
<dbReference type="GO" id="GO:0005524">
    <property type="term" value="F:ATP binding"/>
    <property type="evidence" value="ECO:0007669"/>
    <property type="project" value="UniProtKB-UniRule"/>
</dbReference>
<dbReference type="Pfam" id="PF02843">
    <property type="entry name" value="GARS_C"/>
    <property type="match status" value="1"/>
</dbReference>
<dbReference type="SUPFAM" id="SSF56059">
    <property type="entry name" value="Glutathione synthetase ATP-binding domain-like"/>
    <property type="match status" value="1"/>
</dbReference>
<dbReference type="RefSeq" id="WP_200256658.1">
    <property type="nucleotide sequence ID" value="NZ_JAENIP020000004.1"/>
</dbReference>
<dbReference type="Proteomes" id="UP001070238">
    <property type="component" value="Unassembled WGS sequence"/>
</dbReference>
<dbReference type="InterPro" id="IPR020561">
    <property type="entry name" value="PRibGlycinamid_synth_ATP-grasp"/>
</dbReference>
<comment type="caution">
    <text evidence="16">The sequence shown here is derived from an EMBL/GenBank/DDBJ whole genome shotgun (WGS) entry which is preliminary data.</text>
</comment>
<comment type="cofactor">
    <cofactor evidence="1">
        <name>Mn(2+)</name>
        <dbReference type="ChEBI" id="CHEBI:29035"/>
    </cofactor>
</comment>
<evidence type="ECO:0000256" key="11">
    <source>
        <dbReference type="ARBA" id="ARBA00042864"/>
    </source>
</evidence>
<comment type="similarity">
    <text evidence="9 12">Belongs to the GARS family.</text>
</comment>
<dbReference type="SUPFAM" id="SSF51246">
    <property type="entry name" value="Rudiment single hybrid motif"/>
    <property type="match status" value="1"/>
</dbReference>
<dbReference type="SMART" id="SM01210">
    <property type="entry name" value="GARS_C"/>
    <property type="match status" value="1"/>
</dbReference>
<comment type="pathway">
    <text evidence="3 12">Purine metabolism; IMP biosynthesis via de novo pathway; N(1)-(5-phospho-D-ribosyl)glycinamide from 5-phospho-alpha-D-ribose 1-diphosphate: step 2/2.</text>
</comment>
<dbReference type="Gene3D" id="3.90.600.10">
    <property type="entry name" value="Phosphoribosylglycinamide synthetase, C-terminal domain"/>
    <property type="match status" value="1"/>
</dbReference>
<dbReference type="InterPro" id="IPR013815">
    <property type="entry name" value="ATP_grasp_subdomain_1"/>
</dbReference>
<evidence type="ECO:0000256" key="13">
    <source>
        <dbReference type="PROSITE-ProRule" id="PRU00409"/>
    </source>
</evidence>
<sequence length="426" mass="43968">MRILVIGSGAREHALLRGLAQDPIGPELHVAPGNTGMEPLATRHTELDGTPLKVDDPAQVTDLAGRIGADLVVVGPEIPLVAGVADALRDAGIAVFGPGREAARIEGSKAFAKDVMAAAGVATAHAEALEPGASDDEIDAAIDRFGPVWVVKDDGLAGGKGVVVTRDRDEAVAHVRSVHSSGNPVLLESFLDGPEVSLFCLVDGTTVVPLLPAQDHKRVRDNDEGPNTGGMGAYAPLPWLPDGAVEQIVRDVVEPVAGEMARRGCPYSGLLYAGLAWGADGPAVVEFNCRFGDPETQAVLALLETPLAELLRSVADGTLAAQPPLRWRDGYALTVVLAAEGYPASPRSGDVITGADVDGVLHAGTARNSDGELVSAGGRVLSIVGTGPDLAAAREEAYGILRGIRMAGGHYRSDIAGPAVEGRIRI</sequence>
<reference evidence="15" key="1">
    <citation type="submission" date="2021-01" db="EMBL/GenBank/DDBJ databases">
        <title>Characterization of Corynebacterium spp. from penguins.</title>
        <authorList>
            <person name="Svec P."/>
        </authorList>
    </citation>
    <scope>NUCLEOTIDE SEQUENCE</scope>
    <source>
        <strain evidence="15">CCM 8835</strain>
    </source>
</reference>
<dbReference type="EMBL" id="JAENIP010000007">
    <property type="protein sequence ID" value="MBK1843439.1"/>
    <property type="molecule type" value="Genomic_DNA"/>
</dbReference>
<dbReference type="InterPro" id="IPR020559">
    <property type="entry name" value="PRibGlycinamide_synth_CS"/>
</dbReference>
<protein>
    <recommendedName>
        <fullName evidence="4 12">Phosphoribosylamine--glycine ligase</fullName>
        <ecNumber evidence="4 12">6.3.4.13</ecNumber>
    </recommendedName>
    <alternativeName>
        <fullName evidence="12">GARS</fullName>
    </alternativeName>
    <alternativeName>
        <fullName evidence="10 12">Glycinamide ribonucleotide synthetase</fullName>
    </alternativeName>
    <alternativeName>
        <fullName evidence="11 12">Phosphoribosylglycinamide synthetase</fullName>
    </alternativeName>
</protein>
<dbReference type="GO" id="GO:0009113">
    <property type="term" value="P:purine nucleobase biosynthetic process"/>
    <property type="evidence" value="ECO:0007669"/>
    <property type="project" value="InterPro"/>
</dbReference>
<evidence type="ECO:0000256" key="1">
    <source>
        <dbReference type="ARBA" id="ARBA00001936"/>
    </source>
</evidence>
<dbReference type="Gene3D" id="3.30.470.20">
    <property type="entry name" value="ATP-grasp fold, B domain"/>
    <property type="match status" value="1"/>
</dbReference>
<keyword evidence="5 12" id="KW-0436">Ligase</keyword>
<evidence type="ECO:0000256" key="4">
    <source>
        <dbReference type="ARBA" id="ARBA00013255"/>
    </source>
</evidence>
<dbReference type="GO" id="GO:0006189">
    <property type="term" value="P:'de novo' IMP biosynthetic process"/>
    <property type="evidence" value="ECO:0007669"/>
    <property type="project" value="UniProtKB-UniRule"/>
</dbReference>
<evidence type="ECO:0000313" key="18">
    <source>
        <dbReference type="Proteomes" id="UP001070238"/>
    </source>
</evidence>
<evidence type="ECO:0000313" key="16">
    <source>
        <dbReference type="EMBL" id="MCX7538932.1"/>
    </source>
</evidence>
<reference evidence="16" key="2">
    <citation type="submission" date="2022-11" db="EMBL/GenBank/DDBJ databases">
        <title>Corynebacterium sp. isolated from Penguins.</title>
        <authorList>
            <person name="Sedlar K."/>
            <person name="Svec P."/>
        </authorList>
    </citation>
    <scope>NUCLEOTIDE SEQUENCE</scope>
    <source>
        <strain evidence="16">P5875</strain>
    </source>
</reference>
<dbReference type="InterPro" id="IPR016185">
    <property type="entry name" value="PreATP-grasp_dom_sf"/>
</dbReference>
<dbReference type="PANTHER" id="PTHR43472">
    <property type="entry name" value="PHOSPHORIBOSYLAMINE--GLYCINE LIGASE"/>
    <property type="match status" value="1"/>
</dbReference>
<evidence type="ECO:0000256" key="2">
    <source>
        <dbReference type="ARBA" id="ARBA00001946"/>
    </source>
</evidence>
<keyword evidence="8 13" id="KW-0067">ATP-binding</keyword>
<dbReference type="InterPro" id="IPR037123">
    <property type="entry name" value="PRibGlycinamide_synth_C_sf"/>
</dbReference>
<evidence type="ECO:0000259" key="14">
    <source>
        <dbReference type="PROSITE" id="PS50975"/>
    </source>
</evidence>
<evidence type="ECO:0000256" key="12">
    <source>
        <dbReference type="HAMAP-Rule" id="MF_00138"/>
    </source>
</evidence>
<dbReference type="SMART" id="SM01209">
    <property type="entry name" value="GARS_A"/>
    <property type="match status" value="1"/>
</dbReference>
<evidence type="ECO:0000256" key="5">
    <source>
        <dbReference type="ARBA" id="ARBA00022598"/>
    </source>
</evidence>
<evidence type="ECO:0000256" key="6">
    <source>
        <dbReference type="ARBA" id="ARBA00022741"/>
    </source>
</evidence>
<dbReference type="Pfam" id="PF02844">
    <property type="entry name" value="GARS_N"/>
    <property type="match status" value="1"/>
</dbReference>
<evidence type="ECO:0000313" key="15">
    <source>
        <dbReference type="EMBL" id="MBK1843439.1"/>
    </source>
</evidence>
<evidence type="ECO:0000313" key="17">
    <source>
        <dbReference type="Proteomes" id="UP000650005"/>
    </source>
</evidence>
<evidence type="ECO:0000256" key="10">
    <source>
        <dbReference type="ARBA" id="ARBA00042242"/>
    </source>
</evidence>
<dbReference type="HAMAP" id="MF_00138">
    <property type="entry name" value="GARS"/>
    <property type="match status" value="1"/>
</dbReference>
<dbReference type="InterPro" id="IPR011054">
    <property type="entry name" value="Rudment_hybrid_motif"/>
</dbReference>
<dbReference type="NCBIfam" id="TIGR00877">
    <property type="entry name" value="purD"/>
    <property type="match status" value="1"/>
</dbReference>
<dbReference type="Gene3D" id="3.40.50.20">
    <property type="match status" value="1"/>
</dbReference>